<evidence type="ECO:0000313" key="2">
    <source>
        <dbReference type="Proteomes" id="UP000663505"/>
    </source>
</evidence>
<sequence>MFKLVLYVQAIVDAETQSVAGYETVIRATQGFYYDQPKSLSPEDVKEGTAYVSLLS</sequence>
<dbReference type="KEGG" id="afx:JZ786_24590"/>
<reference evidence="1 2" key="1">
    <citation type="submission" date="2021-02" db="EMBL/GenBank/DDBJ databases">
        <title>Alicyclobacillus curvatus sp. nov. and Alicyclobacillus mengziensis sp. nov., two acidophilic bacteria isolated from acid mine drainage.</title>
        <authorList>
            <person name="Huang Y."/>
        </authorList>
    </citation>
    <scope>NUCLEOTIDE SEQUENCE [LARGE SCALE GENOMIC DNA]</scope>
    <source>
        <strain evidence="1 2">S30H14</strain>
        <plasmid evidence="1 2">unnamed</plasmid>
    </source>
</reference>
<keyword evidence="1" id="KW-0614">Plasmid</keyword>
<proteinExistence type="predicted"/>
<dbReference type="AlphaFoldDB" id="A0A9X7W4B7"/>
<geneLocation type="plasmid" evidence="1 2">
    <name>unnamed</name>
</geneLocation>
<accession>A0A9X7W4B7</accession>
<organism evidence="1 2">
    <name type="scientific">Alicyclobacillus mengziensis</name>
    <dbReference type="NCBI Taxonomy" id="2931921"/>
    <lineage>
        <taxon>Bacteria</taxon>
        <taxon>Bacillati</taxon>
        <taxon>Bacillota</taxon>
        <taxon>Bacilli</taxon>
        <taxon>Bacillales</taxon>
        <taxon>Alicyclobacillaceae</taxon>
        <taxon>Alicyclobacillus</taxon>
    </lineage>
</organism>
<dbReference type="RefSeq" id="WP_206659398.1">
    <property type="nucleotide sequence ID" value="NZ_CP071183.1"/>
</dbReference>
<protein>
    <submittedName>
        <fullName evidence="1">Uncharacterized protein</fullName>
    </submittedName>
</protein>
<name>A0A9X7W4B7_9BACL</name>
<evidence type="ECO:0000313" key="1">
    <source>
        <dbReference type="EMBL" id="QSO50097.1"/>
    </source>
</evidence>
<dbReference type="EMBL" id="CP071183">
    <property type="protein sequence ID" value="QSO50097.1"/>
    <property type="molecule type" value="Genomic_DNA"/>
</dbReference>
<dbReference type="Proteomes" id="UP000663505">
    <property type="component" value="Plasmid unnamed"/>
</dbReference>
<gene>
    <name evidence="1" type="ORF">JZ786_24590</name>
</gene>
<keyword evidence="2" id="KW-1185">Reference proteome</keyword>